<evidence type="ECO:0000256" key="3">
    <source>
        <dbReference type="ARBA" id="ARBA00022679"/>
    </source>
</evidence>
<dbReference type="Pfam" id="PF01555">
    <property type="entry name" value="N6_N4_Mtase"/>
    <property type="match status" value="1"/>
</dbReference>
<dbReference type="PRINTS" id="PR00506">
    <property type="entry name" value="D21N6MTFRASE"/>
</dbReference>
<keyword evidence="3" id="KW-0808">Transferase</keyword>
<dbReference type="InterPro" id="IPR029063">
    <property type="entry name" value="SAM-dependent_MTases_sf"/>
</dbReference>
<dbReference type="InterPro" id="IPR002052">
    <property type="entry name" value="DNA_methylase_N6_adenine_CS"/>
</dbReference>
<dbReference type="InterPro" id="IPR002295">
    <property type="entry name" value="N4/N6-MTase_EcoPI_Mod-like"/>
</dbReference>
<comment type="similarity">
    <text evidence="1">Belongs to the N(4)/N(6)-methyltransferase family.</text>
</comment>
<evidence type="ECO:0000313" key="6">
    <source>
        <dbReference type="EMBL" id="AFK89230.1"/>
    </source>
</evidence>
<evidence type="ECO:0000256" key="4">
    <source>
        <dbReference type="ARBA" id="ARBA00022691"/>
    </source>
</evidence>
<dbReference type="GO" id="GO:0003677">
    <property type="term" value="F:DNA binding"/>
    <property type="evidence" value="ECO:0007669"/>
    <property type="project" value="InterPro"/>
</dbReference>
<dbReference type="GO" id="GO:0032259">
    <property type="term" value="P:methylation"/>
    <property type="evidence" value="ECO:0007669"/>
    <property type="project" value="UniProtKB-KW"/>
</dbReference>
<accession>I3W0V3</accession>
<keyword evidence="6" id="KW-0614">Plasmid</keyword>
<dbReference type="RefSeq" id="WP_015062401.1">
    <property type="nucleotide sequence ID" value="NC_019338.1"/>
</dbReference>
<dbReference type="EMBL" id="JQ418527">
    <property type="protein sequence ID" value="AFK89230.1"/>
    <property type="molecule type" value="Genomic_DNA"/>
</dbReference>
<dbReference type="InterPro" id="IPR002941">
    <property type="entry name" value="DNA_methylase_N4/N6"/>
</dbReference>
<keyword evidence="4" id="KW-0949">S-adenosyl-L-methionine</keyword>
<dbReference type="PROSITE" id="PS00092">
    <property type="entry name" value="N6_MTASE"/>
    <property type="match status" value="1"/>
</dbReference>
<protein>
    <submittedName>
        <fullName evidence="6">Putative type III restriction-modification system</fullName>
    </submittedName>
</protein>
<reference evidence="6" key="1">
    <citation type="submission" date="2012-01" db="EMBL/GenBank/DDBJ databases">
        <authorList>
            <person name="Summers A.O."/>
            <person name="Wireman J."/>
            <person name="Sale K."/>
        </authorList>
    </citation>
    <scope>NUCLEOTIDE SEQUENCE</scope>
    <source>
        <strain evidence="6">J3-37</strain>
        <plasmid evidence="6">pJ337-114</plasmid>
    </source>
</reference>
<organism evidence="6">
    <name type="scientific">Arthrobacter sp. J3.37</name>
    <dbReference type="NCBI Taxonomy" id="347208"/>
    <lineage>
        <taxon>Bacteria</taxon>
        <taxon>Bacillati</taxon>
        <taxon>Actinomycetota</taxon>
        <taxon>Actinomycetes</taxon>
        <taxon>Micrococcales</taxon>
        <taxon>Micrococcaceae</taxon>
        <taxon>Arthrobacter</taxon>
    </lineage>
</organism>
<sequence length="669" mass="75056">MHRTTQRLELTWYNKDLALIPAKRGRYGYAWVSPNDPRYCETRPLIVTEYVEGRQAEKVDGLFYGDRADLEPQANNLLILGESGDALEALTRIPELRDRYVGKVKLIYIDPPFNTGEMTFGNYEDNLEHSVWLGMMRDRLDHFRRLLRVDGTIWVHLDDTENHRMRLLLDETFGPGNFVAEVVWQKADSTRNDANGISGDHDTILVYRASDRWSPNRLDRTAASNTRFSSPDGDPEPWFDDNPTAPGAKNHQGMVYAIQHPITGELQYPARGRCWWTEQSQILAQMSEYADYELRDIGDETKRADLCDVPTDEVRTGVRAVMLATSLEESQLKAKQRYDRGVWPLIVLRSGGAGGLGRKSYIPSNGLVASTWWDNNLVGHNREAKAEIKALFRDENPFATPKPERLLERIIHIATDPGDIVVDVFAGSGTTAAVAQKMGRQWVTCELIEDTVDRYIKPRLTKVVNGEDPGGITKTPGERIAAANVDLPEGMTPDEAQRFTSLLNKLIKDDDELKKSSVVKDLKARSKTVKTKEAINWRGGGGFHVAHLAPPCFDYDPDLGLVTLTEHVEDFEAFTASVAANLKFRLTPEHRTFHGIQGRMRLFVTRTPLTPEFVAEVASHLEEGEGLTIAATVVLDGAAQALRECARGSRVLHVPHDLFAAAAEREFSL</sequence>
<evidence type="ECO:0000256" key="1">
    <source>
        <dbReference type="ARBA" id="ARBA00006594"/>
    </source>
</evidence>
<dbReference type="GO" id="GO:0008170">
    <property type="term" value="F:N-methyltransferase activity"/>
    <property type="evidence" value="ECO:0007669"/>
    <property type="project" value="InterPro"/>
</dbReference>
<keyword evidence="2" id="KW-0489">Methyltransferase</keyword>
<dbReference type="AlphaFoldDB" id="I3W0V3"/>
<dbReference type="REBASE" id="51694">
    <property type="entry name" value="M.AspJ337ORFAP"/>
</dbReference>
<feature type="domain" description="DNA methylase N-4/N-6" evidence="5">
    <location>
        <begin position="104"/>
        <end position="453"/>
    </location>
</feature>
<evidence type="ECO:0000256" key="2">
    <source>
        <dbReference type="ARBA" id="ARBA00022603"/>
    </source>
</evidence>
<proteinExistence type="inferred from homology"/>
<name>I3W0V3_9MICC</name>
<dbReference type="Gene3D" id="3.40.50.150">
    <property type="entry name" value="Vaccinia Virus protein VP39"/>
    <property type="match status" value="1"/>
</dbReference>
<evidence type="ECO:0000259" key="5">
    <source>
        <dbReference type="Pfam" id="PF01555"/>
    </source>
</evidence>
<geneLocation type="plasmid" evidence="6">
    <name>pJ337-114</name>
</geneLocation>
<dbReference type="SUPFAM" id="SSF53335">
    <property type="entry name" value="S-adenosyl-L-methionine-dependent methyltransferases"/>
    <property type="match status" value="1"/>
</dbReference>